<evidence type="ECO:0000256" key="2">
    <source>
        <dbReference type="ARBA" id="ARBA00023015"/>
    </source>
</evidence>
<dbReference type="SUPFAM" id="SSF52540">
    <property type="entry name" value="P-loop containing nucleoside triphosphate hydrolases"/>
    <property type="match status" value="1"/>
</dbReference>
<dbReference type="Pfam" id="PF00931">
    <property type="entry name" value="NB-ARC"/>
    <property type="match status" value="1"/>
</dbReference>
<reference evidence="8" key="1">
    <citation type="submission" date="2017-06" db="EMBL/GenBank/DDBJ databases">
        <authorList>
            <person name="Varghese N."/>
            <person name="Submissions S."/>
        </authorList>
    </citation>
    <scope>NUCLEOTIDE SEQUENCE [LARGE SCALE GENOMIC DNA]</scope>
    <source>
        <strain evidence="8">JCM 23211</strain>
    </source>
</reference>
<feature type="DNA-binding region" description="OmpR/PhoB-type" evidence="5">
    <location>
        <begin position="1"/>
        <end position="101"/>
    </location>
</feature>
<dbReference type="GO" id="GO:0043531">
    <property type="term" value="F:ADP binding"/>
    <property type="evidence" value="ECO:0007669"/>
    <property type="project" value="InterPro"/>
</dbReference>
<evidence type="ECO:0000256" key="5">
    <source>
        <dbReference type="PROSITE-ProRule" id="PRU01091"/>
    </source>
</evidence>
<dbReference type="SUPFAM" id="SSF48452">
    <property type="entry name" value="TPR-like"/>
    <property type="match status" value="2"/>
</dbReference>
<evidence type="ECO:0000256" key="1">
    <source>
        <dbReference type="ARBA" id="ARBA00005820"/>
    </source>
</evidence>
<dbReference type="SMART" id="SM00028">
    <property type="entry name" value="TPR"/>
    <property type="match status" value="3"/>
</dbReference>
<dbReference type="PRINTS" id="PR00364">
    <property type="entry name" value="DISEASERSIST"/>
</dbReference>
<keyword evidence="2" id="KW-0805">Transcription regulation</keyword>
<dbReference type="GO" id="GO:0006355">
    <property type="term" value="P:regulation of DNA-templated transcription"/>
    <property type="evidence" value="ECO:0007669"/>
    <property type="project" value="InterPro"/>
</dbReference>
<organism evidence="7 8">
    <name type="scientific">Rhodococcoides kyotonense</name>
    <dbReference type="NCBI Taxonomy" id="398843"/>
    <lineage>
        <taxon>Bacteria</taxon>
        <taxon>Bacillati</taxon>
        <taxon>Actinomycetota</taxon>
        <taxon>Actinomycetes</taxon>
        <taxon>Mycobacteriales</taxon>
        <taxon>Nocardiaceae</taxon>
        <taxon>Rhodococcoides</taxon>
    </lineage>
</organism>
<dbReference type="PROSITE" id="PS51755">
    <property type="entry name" value="OMPR_PHOB"/>
    <property type="match status" value="1"/>
</dbReference>
<dbReference type="PANTHER" id="PTHR35807:SF1">
    <property type="entry name" value="TRANSCRIPTIONAL REGULATOR REDD"/>
    <property type="match status" value="1"/>
</dbReference>
<dbReference type="InterPro" id="IPR027417">
    <property type="entry name" value="P-loop_NTPase"/>
</dbReference>
<evidence type="ECO:0000313" key="8">
    <source>
        <dbReference type="Proteomes" id="UP000198327"/>
    </source>
</evidence>
<dbReference type="AlphaFoldDB" id="A0A239MA26"/>
<dbReference type="Gene3D" id="1.25.40.10">
    <property type="entry name" value="Tetratricopeptide repeat domain"/>
    <property type="match status" value="2"/>
</dbReference>
<dbReference type="SUPFAM" id="SSF46894">
    <property type="entry name" value="C-terminal effector domain of the bipartite response regulators"/>
    <property type="match status" value="1"/>
</dbReference>
<evidence type="ECO:0000256" key="3">
    <source>
        <dbReference type="ARBA" id="ARBA00023125"/>
    </source>
</evidence>
<dbReference type="RefSeq" id="WP_141136543.1">
    <property type="nucleotide sequence ID" value="NZ_FZOW01000017.1"/>
</dbReference>
<dbReference type="Proteomes" id="UP000198327">
    <property type="component" value="Unassembled WGS sequence"/>
</dbReference>
<dbReference type="InterPro" id="IPR005158">
    <property type="entry name" value="BTAD"/>
</dbReference>
<dbReference type="InterPro" id="IPR051677">
    <property type="entry name" value="AfsR-DnrI-RedD_regulator"/>
</dbReference>
<dbReference type="EMBL" id="FZOW01000017">
    <property type="protein sequence ID" value="SNT39827.1"/>
    <property type="molecule type" value="Genomic_DNA"/>
</dbReference>
<gene>
    <name evidence="7" type="ORF">SAMN05421642_11721</name>
</gene>
<dbReference type="InterPro" id="IPR001867">
    <property type="entry name" value="OmpR/PhoB-type_DNA-bd"/>
</dbReference>
<proteinExistence type="inferred from homology"/>
<evidence type="ECO:0000259" key="6">
    <source>
        <dbReference type="PROSITE" id="PS51755"/>
    </source>
</evidence>
<dbReference type="Pfam" id="PF03704">
    <property type="entry name" value="BTAD"/>
    <property type="match status" value="1"/>
</dbReference>
<name>A0A239MA26_9NOCA</name>
<dbReference type="InterPro" id="IPR016032">
    <property type="entry name" value="Sig_transdc_resp-reg_C-effctor"/>
</dbReference>
<accession>A0A239MA26</accession>
<comment type="similarity">
    <text evidence="1">Belongs to the AfsR/DnrI/RedD regulatory family.</text>
</comment>
<dbReference type="InterPro" id="IPR002182">
    <property type="entry name" value="NB-ARC"/>
</dbReference>
<protein>
    <submittedName>
        <fullName evidence="7">DNA-binding transcriptional activator of the SARP family</fullName>
    </submittedName>
</protein>
<dbReference type="Gene3D" id="1.10.10.10">
    <property type="entry name" value="Winged helix-like DNA-binding domain superfamily/Winged helix DNA-binding domain"/>
    <property type="match status" value="1"/>
</dbReference>
<keyword evidence="8" id="KW-1185">Reference proteome</keyword>
<dbReference type="SMART" id="SM01043">
    <property type="entry name" value="BTAD"/>
    <property type="match status" value="1"/>
</dbReference>
<dbReference type="Gene3D" id="3.40.50.300">
    <property type="entry name" value="P-loop containing nucleotide triphosphate hydrolases"/>
    <property type="match status" value="1"/>
</dbReference>
<evidence type="ECO:0000313" key="7">
    <source>
        <dbReference type="EMBL" id="SNT39827.1"/>
    </source>
</evidence>
<evidence type="ECO:0000256" key="4">
    <source>
        <dbReference type="ARBA" id="ARBA00023163"/>
    </source>
</evidence>
<dbReference type="InterPro" id="IPR019734">
    <property type="entry name" value="TPR_rpt"/>
</dbReference>
<dbReference type="GO" id="GO:0003677">
    <property type="term" value="F:DNA binding"/>
    <property type="evidence" value="ECO:0007669"/>
    <property type="project" value="UniProtKB-UniRule"/>
</dbReference>
<keyword evidence="3 5" id="KW-0238">DNA-binding</keyword>
<dbReference type="InterPro" id="IPR036388">
    <property type="entry name" value="WH-like_DNA-bd_sf"/>
</dbReference>
<dbReference type="CDD" id="cd15831">
    <property type="entry name" value="BTAD"/>
    <property type="match status" value="1"/>
</dbReference>
<dbReference type="Pfam" id="PF00486">
    <property type="entry name" value="Trans_reg_C"/>
    <property type="match status" value="1"/>
</dbReference>
<feature type="domain" description="OmpR/PhoB-type" evidence="6">
    <location>
        <begin position="1"/>
        <end position="101"/>
    </location>
</feature>
<dbReference type="InterPro" id="IPR011990">
    <property type="entry name" value="TPR-like_helical_dom_sf"/>
</dbReference>
<dbReference type="PANTHER" id="PTHR35807">
    <property type="entry name" value="TRANSCRIPTIONAL REGULATOR REDD-RELATED"/>
    <property type="match status" value="1"/>
</dbReference>
<sequence>MTSGVRFTILGPLTAQYRGRTLDLSASKQRTLLASLLLKANTPVSIDELTRRLWDDAPPARFRNALQVHITRLRSALHELEPTANPTMSIDRIHDGYQLRIPHDAVDFHRFTTSVTDARNLRGQDLPGERHLLDSALREWHGEPFGSVQSRSLQRDVVPYLTFEKVRAIERLVEVELQLGLHDQLLPRLHELVLEFPFNERIRHALVLTLHLVGELPSAVESYLAYEADLDREMGVAPGDEIRDLYRRIIDERGRLRTHPSPPDALPDSDPAWRTHHQLPSDIDFLVGRVDEIETVVEYLTPLQHRAGVPVVTLVGAPGVGKTALAVRAAHQLEELYSDGQWYLSLASPDGNPRPQSEILSELLQSSGLETTDIRGETEYLSKLLRTRVAQRRILIVLDDVVEDGQVIPLIPGSSTCAVITVSRESRPELRVAYASKVIQIGTLSTQESVDLLAAILDGERSDPNPDTLLEIAELCGRLPLALRIAGSYLSSRTWVGLDDYAARLRGHDALSALELGSTPQTAVRVAFEVSYRHLAALSRRFFASLGQIPTLRFNAANSARLAGVSIEVASQLLANLADASLLEHQGDGDFEFHDLIASYAREVSTADLDIVDSHKSLDAFYGWYVSTAREATALISPLPDARAESGSATGCSSASDERAITLRWMRRESTNLRKAVEEGNRRGRYVQVVDIAYAMLGYFMTERDYPEWYSVAQQGLHAAEELGDRKWIAIMKVDLALAMQGLHDIDGAADHLGESRKLLDEMSITEYDMFHLHSLARNQLQGPRKNLPASISFLLQGLELSVLERNRLMEASFHSDLAMAFHADGSPRRAYDHYTEALAIYTEDNNVDALPTARARLAIACVALRRYDEAQLHLTSAVQAGREQATDFPLALALYGWTLLSLQRNRFAEAQRTCTEARTIARTRGFTAIEVNLGNAQARILVGQGQYDAARRRLEETAEFARSIGHPQAECEALIELARLESVQALPSGSASPRRAELVADALRIADRAGLSTWVRTIET</sequence>
<dbReference type="SMART" id="SM00862">
    <property type="entry name" value="Trans_reg_C"/>
    <property type="match status" value="1"/>
</dbReference>
<keyword evidence="4" id="KW-0804">Transcription</keyword>
<dbReference type="OrthoDB" id="4336084at2"/>
<dbReference type="GO" id="GO:0000160">
    <property type="term" value="P:phosphorelay signal transduction system"/>
    <property type="evidence" value="ECO:0007669"/>
    <property type="project" value="InterPro"/>
</dbReference>